<evidence type="ECO:0000313" key="4">
    <source>
        <dbReference type="Proteomes" id="UP000298049"/>
    </source>
</evidence>
<dbReference type="Proteomes" id="UP000298049">
    <property type="component" value="Chromosome"/>
</dbReference>
<dbReference type="RefSeq" id="WP_136547234.1">
    <property type="nucleotide sequence ID" value="NZ_CP031093.1"/>
</dbReference>
<dbReference type="SUPFAM" id="SSF50952">
    <property type="entry name" value="Soluble quinoprotein glucose dehydrogenase"/>
    <property type="match status" value="1"/>
</dbReference>
<evidence type="ECO:0000256" key="1">
    <source>
        <dbReference type="SAM" id="SignalP"/>
    </source>
</evidence>
<proteinExistence type="predicted"/>
<feature type="chain" id="PRO_5020851859" evidence="1">
    <location>
        <begin position="23"/>
        <end position="390"/>
    </location>
</feature>
<sequence length="390" mass="42570">MRPQTHAFLGLLTALVFSAALAGQKPTSDPTASKPQGAEAEIYQVETLAQGLEYPWSLAFLPEGGMLVTERPGRLRVVSADGRMLTNPVAGLPVVLDEAFSQLLDLALAPDFERSRRLFFSFICGSDKAHGLCLASAFFPPDGGERPALERVETLFKAEPMLDGSRQYGGRMAFLPDGTLTLTVGDFYDYREKSQGLSNHLGKVIRLNQDGTVPADNPFLKTENARPEIYSLGHRNPLGILWHSPSQQLLLHDNGAQGGDELNAVKPGANYGWPIVSYGVEYSGDQISPYSSLPAFQDPLLHWTPSIAPSGMSYYDAELFPAWRGSILVSALKGMGVHRITLSERGANDVETLFTELNARFRDVQPGPEGALYLLTDSHEGKLLRVIRAD</sequence>
<evidence type="ECO:0000313" key="3">
    <source>
        <dbReference type="EMBL" id="QCF25211.1"/>
    </source>
</evidence>
<gene>
    <name evidence="3" type="ORF">soil367_04295</name>
</gene>
<feature type="domain" description="Glucose/Sorbosone dehydrogenase" evidence="2">
    <location>
        <begin position="52"/>
        <end position="385"/>
    </location>
</feature>
<dbReference type="InterPro" id="IPR011042">
    <property type="entry name" value="6-blade_b-propeller_TolB-like"/>
</dbReference>
<dbReference type="EMBL" id="CP031093">
    <property type="protein sequence ID" value="QCF25211.1"/>
    <property type="molecule type" value="Genomic_DNA"/>
</dbReference>
<name>A0A4P7XE98_9ALTE</name>
<keyword evidence="1" id="KW-0732">Signal</keyword>
<dbReference type="PANTHER" id="PTHR19328">
    <property type="entry name" value="HEDGEHOG-INTERACTING PROTEIN"/>
    <property type="match status" value="1"/>
</dbReference>
<reference evidence="3 4" key="1">
    <citation type="submission" date="2018-07" db="EMBL/GenBank/DDBJ databases">
        <title>Marsedoiliclastica nanhaica gen. nov. sp. nov., a novel marine hydrocarbonoclastic bacterium isolated from an in-situ enriched hydrocarbon-degrading consortium in deep-sea sediment.</title>
        <authorList>
            <person name="Dong C."/>
            <person name="Ma T."/>
            <person name="Liu R."/>
            <person name="Shao Z."/>
        </authorList>
    </citation>
    <scope>NUCLEOTIDE SEQUENCE [LARGE SCALE GENOMIC DNA]</scope>
    <source>
        <strain evidence="4">soil36-7</strain>
    </source>
</reference>
<dbReference type="Gene3D" id="2.120.10.30">
    <property type="entry name" value="TolB, C-terminal domain"/>
    <property type="match status" value="1"/>
</dbReference>
<organism evidence="3 4">
    <name type="scientific">Hydrocarboniclastica marina</name>
    <dbReference type="NCBI Taxonomy" id="2259620"/>
    <lineage>
        <taxon>Bacteria</taxon>
        <taxon>Pseudomonadati</taxon>
        <taxon>Pseudomonadota</taxon>
        <taxon>Gammaproteobacteria</taxon>
        <taxon>Alteromonadales</taxon>
        <taxon>Alteromonadaceae</taxon>
        <taxon>Hydrocarboniclastica</taxon>
    </lineage>
</organism>
<dbReference type="InterPro" id="IPR011041">
    <property type="entry name" value="Quinoprot_gluc/sorb_DH_b-prop"/>
</dbReference>
<dbReference type="AlphaFoldDB" id="A0A4P7XE98"/>
<feature type="signal peptide" evidence="1">
    <location>
        <begin position="1"/>
        <end position="22"/>
    </location>
</feature>
<dbReference type="InterPro" id="IPR012938">
    <property type="entry name" value="Glc/Sorbosone_DH"/>
</dbReference>
<evidence type="ECO:0000259" key="2">
    <source>
        <dbReference type="Pfam" id="PF07995"/>
    </source>
</evidence>
<keyword evidence="4" id="KW-1185">Reference proteome</keyword>
<dbReference type="KEGG" id="hmi:soil367_04295"/>
<dbReference type="Pfam" id="PF07995">
    <property type="entry name" value="GSDH"/>
    <property type="match status" value="1"/>
</dbReference>
<accession>A0A4P7XE98</accession>
<dbReference type="OrthoDB" id="9770043at2"/>
<dbReference type="PANTHER" id="PTHR19328:SF75">
    <property type="entry name" value="ALDOSE SUGAR DEHYDROGENASE YLII"/>
    <property type="match status" value="1"/>
</dbReference>
<protein>
    <submittedName>
        <fullName evidence="3">PQQ-dependent sugar dehydrogenase</fullName>
    </submittedName>
</protein>